<accession>A0A9W8BLG3</accession>
<feature type="region of interest" description="Disordered" evidence="6">
    <location>
        <begin position="683"/>
        <end position="706"/>
    </location>
</feature>
<dbReference type="Pfam" id="PF02847">
    <property type="entry name" value="MA3"/>
    <property type="match status" value="1"/>
</dbReference>
<keyword evidence="4" id="KW-0508">mRNA splicing</keyword>
<dbReference type="Gene3D" id="1.25.40.180">
    <property type="match status" value="1"/>
</dbReference>
<name>A0A9W8BLG3_9FUNG</name>
<evidence type="ECO:0000256" key="2">
    <source>
        <dbReference type="ARBA" id="ARBA00006856"/>
    </source>
</evidence>
<dbReference type="GO" id="GO:0003723">
    <property type="term" value="F:RNA binding"/>
    <property type="evidence" value="ECO:0007669"/>
    <property type="project" value="InterPro"/>
</dbReference>
<feature type="compositionally biased region" description="Low complexity" evidence="6">
    <location>
        <begin position="588"/>
        <end position="634"/>
    </location>
</feature>
<feature type="compositionally biased region" description="Basic and acidic residues" evidence="6">
    <location>
        <begin position="759"/>
        <end position="779"/>
    </location>
</feature>
<feature type="region of interest" description="Disordered" evidence="6">
    <location>
        <begin position="586"/>
        <end position="670"/>
    </location>
</feature>
<feature type="compositionally biased region" description="Basic residues" evidence="6">
    <location>
        <begin position="635"/>
        <end position="650"/>
    </location>
</feature>
<keyword evidence="3" id="KW-0507">mRNA processing</keyword>
<dbReference type="InterPro" id="IPR003891">
    <property type="entry name" value="Initiation_fac_eIF4g_MI"/>
</dbReference>
<dbReference type="SMART" id="SM00544">
    <property type="entry name" value="MA3"/>
    <property type="match status" value="1"/>
</dbReference>
<evidence type="ECO:0000256" key="5">
    <source>
        <dbReference type="ARBA" id="ARBA00023242"/>
    </source>
</evidence>
<dbReference type="GO" id="GO:0071013">
    <property type="term" value="C:catalytic step 2 spliceosome"/>
    <property type="evidence" value="ECO:0007669"/>
    <property type="project" value="TreeGrafter"/>
</dbReference>
<feature type="compositionally biased region" description="Low complexity" evidence="6">
    <location>
        <begin position="1"/>
        <end position="25"/>
    </location>
</feature>
<comment type="subcellular location">
    <subcellularLocation>
        <location evidence="1">Nucleus</location>
    </subcellularLocation>
</comment>
<dbReference type="SUPFAM" id="SSF48371">
    <property type="entry name" value="ARM repeat"/>
    <property type="match status" value="1"/>
</dbReference>
<feature type="compositionally biased region" description="Low complexity" evidence="6">
    <location>
        <begin position="330"/>
        <end position="344"/>
    </location>
</feature>
<dbReference type="SMART" id="SM00543">
    <property type="entry name" value="MIF4G"/>
    <property type="match status" value="1"/>
</dbReference>
<feature type="domain" description="MI" evidence="7">
    <location>
        <begin position="385"/>
        <end position="501"/>
    </location>
</feature>
<dbReference type="PROSITE" id="PS51366">
    <property type="entry name" value="MI"/>
    <property type="match status" value="1"/>
</dbReference>
<dbReference type="Proteomes" id="UP001150907">
    <property type="component" value="Unassembled WGS sequence"/>
</dbReference>
<reference evidence="8" key="1">
    <citation type="submission" date="2022-07" db="EMBL/GenBank/DDBJ databases">
        <title>Phylogenomic reconstructions and comparative analyses of Kickxellomycotina fungi.</title>
        <authorList>
            <person name="Reynolds N.K."/>
            <person name="Stajich J.E."/>
            <person name="Barry K."/>
            <person name="Grigoriev I.V."/>
            <person name="Crous P."/>
            <person name="Smith M.E."/>
        </authorList>
    </citation>
    <scope>NUCLEOTIDE SEQUENCE</scope>
    <source>
        <strain evidence="8">IMI 214461</strain>
    </source>
</reference>
<dbReference type="OrthoDB" id="1924287at2759"/>
<keyword evidence="9" id="KW-1185">Reference proteome</keyword>
<feature type="region of interest" description="Disordered" evidence="6">
    <location>
        <begin position="1"/>
        <end position="38"/>
    </location>
</feature>
<sequence>MATSDSEYSSSPSASPRGNASASDRAPPPALPADRAASVRSGRYMPPALKRQMLAAAAASQGATALAEQRASWEALKKKINGPVNKVSTSNIKDVVMELFKANLIRGRGLFCRSLMRAQSLSTAYTPVYAALVAVINTKLPVVGELLVTRLVLQFRRAFNRDDKGLCVSSAMFLAHLTNQRIAHEVLAFQVVSLLLETPTDDSVEVAVAFMREVGAFLAEIAPRVLNAVFDTFRSILHEADIDKRVQYMIEVLFQARRDGFKDSPPVRSGLDLVEAEEQIIHEVALDDEDLDVHDELNVFQLDSAYEENERKYAAISREILGDESDNGSEAESGSESGSASGSDSDVESDAMSEAGDSGDNRADTVVQTSGVQKIHDLTETEKVNLRRTIYLTIMSSLSFEEAAHKLLKIEVRPGEEQELCNMVIESCSQERTYKAFFGLVGERLCKLNRTWAHGFGLAFTSCYENIHRYETNHLRNIAHFFAHLLVTNALHLSVLQVVVLTEEATTSSSRIFLKIMLQDLAEELGLKALNDRLKSTEYRVSEAVKGMFPSSNAPAMRFAINYYTSIGLGAITEDMREQLKALPLLNAGDSSDSGSGSDSSSGSGSDSSSGSDSDSDTSSATSSRTYSSASPRSRSPHRSSPRGLHHQSPRRLSAQSAKPDAAQITPPPVLPVANELRKVGVDSSSTSIVQPSHLSTESRLRVRSPSYSPVEPAMVCAADQPTPATTLAAAAVEETNRNSSLSRKRHYSRSPSAGAGAAEREVKNMHELSLRDRGDRARSRSSSRYKRSDGYSRSRQYRSPSHSRSPLPRARYSRGYDHDEYRQSRDSRSRGSRRERERSLERTRSPARHRSSHESRADYRRR</sequence>
<feature type="region of interest" description="Disordered" evidence="6">
    <location>
        <begin position="320"/>
        <end position="368"/>
    </location>
</feature>
<evidence type="ECO:0000313" key="8">
    <source>
        <dbReference type="EMBL" id="KAJ2006921.1"/>
    </source>
</evidence>
<dbReference type="GO" id="GO:0000398">
    <property type="term" value="P:mRNA splicing, via spliceosome"/>
    <property type="evidence" value="ECO:0007669"/>
    <property type="project" value="TreeGrafter"/>
</dbReference>
<evidence type="ECO:0000256" key="6">
    <source>
        <dbReference type="SAM" id="MobiDB-lite"/>
    </source>
</evidence>
<dbReference type="EMBL" id="JANBQF010000043">
    <property type="protein sequence ID" value="KAJ2006921.1"/>
    <property type="molecule type" value="Genomic_DNA"/>
</dbReference>
<comment type="similarity">
    <text evidence="2">Belongs to the CWC22 family.</text>
</comment>
<feature type="region of interest" description="Disordered" evidence="6">
    <location>
        <begin position="733"/>
        <end position="863"/>
    </location>
</feature>
<proteinExistence type="inferred from homology"/>
<feature type="compositionally biased region" description="Polar residues" evidence="6">
    <location>
        <begin position="683"/>
        <end position="698"/>
    </location>
</feature>
<organism evidence="8 9">
    <name type="scientific">Coemansia thaxteri</name>
    <dbReference type="NCBI Taxonomy" id="2663907"/>
    <lineage>
        <taxon>Eukaryota</taxon>
        <taxon>Fungi</taxon>
        <taxon>Fungi incertae sedis</taxon>
        <taxon>Zoopagomycota</taxon>
        <taxon>Kickxellomycotina</taxon>
        <taxon>Kickxellomycetes</taxon>
        <taxon>Kickxellales</taxon>
        <taxon>Kickxellaceae</taxon>
        <taxon>Coemansia</taxon>
    </lineage>
</organism>
<gene>
    <name evidence="8" type="primary">CWC22</name>
    <name evidence="8" type="ORF">H4R26_001107</name>
</gene>
<dbReference type="PANTHER" id="PTHR18034:SF3">
    <property type="entry name" value="PRE-MRNA-SPLICING FACTOR CWC22 HOMOLOG"/>
    <property type="match status" value="1"/>
</dbReference>
<protein>
    <submittedName>
        <fullName evidence="8">Pre-mRNA-splicing factor cwc22</fullName>
    </submittedName>
</protein>
<evidence type="ECO:0000256" key="4">
    <source>
        <dbReference type="ARBA" id="ARBA00023187"/>
    </source>
</evidence>
<dbReference type="AlphaFoldDB" id="A0A9W8BLG3"/>
<dbReference type="InterPro" id="IPR050781">
    <property type="entry name" value="CWC22_splicing_factor"/>
</dbReference>
<feature type="compositionally biased region" description="Low complexity" evidence="6">
    <location>
        <begin position="794"/>
        <end position="811"/>
    </location>
</feature>
<dbReference type="Pfam" id="PF02854">
    <property type="entry name" value="MIF4G"/>
    <property type="match status" value="1"/>
</dbReference>
<dbReference type="PANTHER" id="PTHR18034">
    <property type="entry name" value="CELL CYCLE CONTROL PROTEIN CWF22-RELATED"/>
    <property type="match status" value="1"/>
</dbReference>
<dbReference type="InterPro" id="IPR003890">
    <property type="entry name" value="MIF4G-like_typ-3"/>
</dbReference>
<dbReference type="InterPro" id="IPR016024">
    <property type="entry name" value="ARM-type_fold"/>
</dbReference>
<evidence type="ECO:0000256" key="3">
    <source>
        <dbReference type="ARBA" id="ARBA00022664"/>
    </source>
</evidence>
<keyword evidence="5" id="KW-0539">Nucleus</keyword>
<feature type="compositionally biased region" description="Basic and acidic residues" evidence="6">
    <location>
        <begin position="815"/>
        <end position="845"/>
    </location>
</feature>
<feature type="compositionally biased region" description="Basic and acidic residues" evidence="6">
    <location>
        <begin position="853"/>
        <end position="863"/>
    </location>
</feature>
<evidence type="ECO:0000313" key="9">
    <source>
        <dbReference type="Proteomes" id="UP001150907"/>
    </source>
</evidence>
<evidence type="ECO:0000256" key="1">
    <source>
        <dbReference type="ARBA" id="ARBA00004123"/>
    </source>
</evidence>
<evidence type="ECO:0000259" key="7">
    <source>
        <dbReference type="PROSITE" id="PS51366"/>
    </source>
</evidence>
<comment type="caution">
    <text evidence="8">The sequence shown here is derived from an EMBL/GenBank/DDBJ whole genome shotgun (WGS) entry which is preliminary data.</text>
</comment>